<comment type="caution">
    <text evidence="2">The sequence shown here is derived from an EMBL/GenBank/DDBJ whole genome shotgun (WGS) entry which is preliminary data.</text>
</comment>
<reference evidence="2 3" key="1">
    <citation type="journal article" date="2023" name="Insect Mol. Biol.">
        <title>Genome sequencing provides insights into the evolution of gene families encoding plant cell wall-degrading enzymes in longhorned beetles.</title>
        <authorList>
            <person name="Shin N.R."/>
            <person name="Okamura Y."/>
            <person name="Kirsch R."/>
            <person name="Pauchet Y."/>
        </authorList>
    </citation>
    <scope>NUCLEOTIDE SEQUENCE [LARGE SCALE GENOMIC DNA]</scope>
    <source>
        <strain evidence="2">EAD_L_NR</strain>
    </source>
</reference>
<dbReference type="Pfam" id="PF07841">
    <property type="entry name" value="DM4_12"/>
    <property type="match status" value="1"/>
</dbReference>
<evidence type="ECO:0000313" key="2">
    <source>
        <dbReference type="EMBL" id="KAJ8921345.1"/>
    </source>
</evidence>
<evidence type="ECO:0000256" key="1">
    <source>
        <dbReference type="SAM" id="SignalP"/>
    </source>
</evidence>
<sequence>MVSVSQLAIIILVIHLVEANVTRVSRENVLLSRRRRYLSFPVGSNFIITLSQIKLFLQVQPRGWAMLLEADVPFALPSDTRQFKKTKRYITDRRNFLEQVEDALTSIGLDGEMCTRKIICTVLHYKSTQRKSLVKDLLFAAFVYPEDNSDMHSDMCDESFVKCSVPFLEYITGSVTMQ</sequence>
<proteinExistence type="predicted"/>
<accession>A0AAV8W4U1</accession>
<keyword evidence="1" id="KW-0732">Signal</keyword>
<dbReference type="InterPro" id="IPR006631">
    <property type="entry name" value="DM4_12"/>
</dbReference>
<evidence type="ECO:0000313" key="3">
    <source>
        <dbReference type="Proteomes" id="UP001159042"/>
    </source>
</evidence>
<dbReference type="Proteomes" id="UP001159042">
    <property type="component" value="Unassembled WGS sequence"/>
</dbReference>
<gene>
    <name evidence="2" type="ORF">NQ315_002960</name>
</gene>
<dbReference type="EMBL" id="JANEYG010000010">
    <property type="protein sequence ID" value="KAJ8921345.1"/>
    <property type="molecule type" value="Genomic_DNA"/>
</dbReference>
<dbReference type="PANTHER" id="PTHR21253:SF0">
    <property type="entry name" value="F-BOX ONLY PROTEIN 11-RELATED"/>
    <property type="match status" value="1"/>
</dbReference>
<feature type="signal peptide" evidence="1">
    <location>
        <begin position="1"/>
        <end position="19"/>
    </location>
</feature>
<feature type="chain" id="PRO_5043956238" evidence="1">
    <location>
        <begin position="20"/>
        <end position="178"/>
    </location>
</feature>
<keyword evidence="3" id="KW-1185">Reference proteome</keyword>
<dbReference type="PANTHER" id="PTHR21253">
    <property type="entry name" value="F-BOX ONLY PROTEIN 11-RELATED"/>
    <property type="match status" value="1"/>
</dbReference>
<name>A0AAV8W4U1_9CUCU</name>
<protein>
    <submittedName>
        <fullName evidence="2">Uncharacterized protein</fullName>
    </submittedName>
</protein>
<dbReference type="AlphaFoldDB" id="A0AAV8W4U1"/>
<organism evidence="2 3">
    <name type="scientific">Exocentrus adspersus</name>
    <dbReference type="NCBI Taxonomy" id="1586481"/>
    <lineage>
        <taxon>Eukaryota</taxon>
        <taxon>Metazoa</taxon>
        <taxon>Ecdysozoa</taxon>
        <taxon>Arthropoda</taxon>
        <taxon>Hexapoda</taxon>
        <taxon>Insecta</taxon>
        <taxon>Pterygota</taxon>
        <taxon>Neoptera</taxon>
        <taxon>Endopterygota</taxon>
        <taxon>Coleoptera</taxon>
        <taxon>Polyphaga</taxon>
        <taxon>Cucujiformia</taxon>
        <taxon>Chrysomeloidea</taxon>
        <taxon>Cerambycidae</taxon>
        <taxon>Lamiinae</taxon>
        <taxon>Acanthocinini</taxon>
        <taxon>Exocentrus</taxon>
    </lineage>
</organism>